<feature type="transmembrane region" description="Helical" evidence="1">
    <location>
        <begin position="101"/>
        <end position="123"/>
    </location>
</feature>
<keyword evidence="4" id="KW-1185">Reference proteome</keyword>
<keyword evidence="1" id="KW-1133">Transmembrane helix</keyword>
<organism evidence="3 4">
    <name type="scientific">Pluralibacter gergoviae</name>
    <name type="common">Enterobacter gergoviae</name>
    <dbReference type="NCBI Taxonomy" id="61647"/>
    <lineage>
        <taxon>Bacteria</taxon>
        <taxon>Pseudomonadati</taxon>
        <taxon>Pseudomonadota</taxon>
        <taxon>Gammaproteobacteria</taxon>
        <taxon>Enterobacterales</taxon>
        <taxon>Enterobacteriaceae</taxon>
        <taxon>Pluralibacter</taxon>
    </lineage>
</organism>
<dbReference type="eggNOG" id="COG3477">
    <property type="taxonomic scope" value="Bacteria"/>
</dbReference>
<sequence length="208" mass="23309">MALKDFFVQTEPRRRHYGVALFVGLVSGIVSAFVKWGAEVPLPPRSPVDIFTGACGPEALIRAAGQIDCSRNFLNPPYIFLRDWLGLADPNAAVYTFAGHVFNWVGVTHIVFSVVFAVGYCVVAEIFPKIKLWQGLLAGALAQLFVHMISFPLMGLTPPLFELPWYENVSEIVGHLVWFWSIEIIRRDLRNRITREPDAEVPLSSALR</sequence>
<feature type="transmembrane region" description="Helical" evidence="1">
    <location>
        <begin position="20"/>
        <end position="38"/>
    </location>
</feature>
<dbReference type="AlphaFoldDB" id="A0A089R4Z8"/>
<dbReference type="Proteomes" id="UP000036196">
    <property type="component" value="Unassembled WGS sequence"/>
</dbReference>
<protein>
    <submittedName>
        <fullName evidence="3">Membrane protein</fullName>
    </submittedName>
    <submittedName>
        <fullName evidence="2">YagU family protein</fullName>
    </submittedName>
</protein>
<proteinExistence type="predicted"/>
<evidence type="ECO:0000313" key="2">
    <source>
        <dbReference type="EMBL" id="EML1470290.1"/>
    </source>
</evidence>
<reference evidence="3 4" key="1">
    <citation type="submission" date="2015-05" db="EMBL/GenBank/DDBJ databases">
        <title>Genome sequences of Pluralibacter gergoviae.</title>
        <authorList>
            <person name="Greninger A.L."/>
            <person name="Miller S."/>
        </authorList>
    </citation>
    <scope>NUCLEOTIDE SEQUENCE [LARGE SCALE GENOMIC DNA]</scope>
    <source>
        <strain evidence="3 4">JS81F13</strain>
    </source>
</reference>
<dbReference type="Pfam" id="PF07274">
    <property type="entry name" value="DUF1440"/>
    <property type="match status" value="1"/>
</dbReference>
<feature type="transmembrane region" description="Helical" evidence="1">
    <location>
        <begin position="135"/>
        <end position="153"/>
    </location>
</feature>
<accession>A0A089R4Z8</accession>
<dbReference type="EMBL" id="ABLOKC030000004">
    <property type="protein sequence ID" value="EML1470290.1"/>
    <property type="molecule type" value="Genomic_DNA"/>
</dbReference>
<dbReference type="STRING" id="61647.LG71_17980"/>
<dbReference type="KEGG" id="pge:LG71_17980"/>
<keyword evidence="1" id="KW-0812">Transmembrane</keyword>
<reference evidence="2" key="2">
    <citation type="submission" date="2024-02" db="EMBL/GenBank/DDBJ databases">
        <authorList>
            <consortium name="Clinical and Environmental Microbiology Branch: Whole genome sequencing antimicrobial resistance pathogens in the healthcare setting"/>
        </authorList>
    </citation>
    <scope>NUCLEOTIDE SEQUENCE</scope>
    <source>
        <strain evidence="2">2021DK-00143</strain>
    </source>
</reference>
<comment type="caution">
    <text evidence="3">The sequence shown here is derived from an EMBL/GenBank/DDBJ whole genome shotgun (WGS) entry which is preliminary data.</text>
</comment>
<dbReference type="EMBL" id="LDZF01000003">
    <property type="protein sequence ID" value="KMK15622.1"/>
    <property type="molecule type" value="Genomic_DNA"/>
</dbReference>
<dbReference type="InterPro" id="IPR009898">
    <property type="entry name" value="DUF1440"/>
</dbReference>
<dbReference type="PATRIC" id="fig|61647.13.peg.1165"/>
<dbReference type="RefSeq" id="WP_043084264.1">
    <property type="nucleotide sequence ID" value="NZ_CP009450.1"/>
</dbReference>
<evidence type="ECO:0000256" key="1">
    <source>
        <dbReference type="SAM" id="Phobius"/>
    </source>
</evidence>
<gene>
    <name evidence="3" type="ORF">ABW06_03180</name>
    <name evidence="2" type="ORF">QEG54_000977</name>
</gene>
<keyword evidence="1" id="KW-0472">Membrane</keyword>
<evidence type="ECO:0000313" key="3">
    <source>
        <dbReference type="EMBL" id="KMK15622.1"/>
    </source>
</evidence>
<name>A0A089R4Z8_PLUGE</name>
<evidence type="ECO:0000313" key="4">
    <source>
        <dbReference type="Proteomes" id="UP000036196"/>
    </source>
</evidence>